<dbReference type="Proteomes" id="UP001295684">
    <property type="component" value="Unassembled WGS sequence"/>
</dbReference>
<feature type="transmembrane region" description="Helical" evidence="1">
    <location>
        <begin position="271"/>
        <end position="290"/>
    </location>
</feature>
<accession>A0AAD1XFD8</accession>
<evidence type="ECO:0000256" key="1">
    <source>
        <dbReference type="SAM" id="Phobius"/>
    </source>
</evidence>
<feature type="transmembrane region" description="Helical" evidence="1">
    <location>
        <begin position="163"/>
        <end position="183"/>
    </location>
</feature>
<organism evidence="3 4">
    <name type="scientific">Euplotes crassus</name>
    <dbReference type="NCBI Taxonomy" id="5936"/>
    <lineage>
        <taxon>Eukaryota</taxon>
        <taxon>Sar</taxon>
        <taxon>Alveolata</taxon>
        <taxon>Ciliophora</taxon>
        <taxon>Intramacronucleata</taxon>
        <taxon>Spirotrichea</taxon>
        <taxon>Hypotrichia</taxon>
        <taxon>Euplotida</taxon>
        <taxon>Euplotidae</taxon>
        <taxon>Moneuplotes</taxon>
    </lineage>
</organism>
<comment type="caution">
    <text evidence="3">The sequence shown here is derived from an EMBL/GenBank/DDBJ whole genome shotgun (WGS) entry which is preliminary data.</text>
</comment>
<proteinExistence type="predicted"/>
<evidence type="ECO:0000313" key="4">
    <source>
        <dbReference type="Proteomes" id="UP001295684"/>
    </source>
</evidence>
<keyword evidence="2" id="KW-0732">Signal</keyword>
<name>A0AAD1XFD8_EUPCR</name>
<feature type="transmembrane region" description="Helical" evidence="1">
    <location>
        <begin position="240"/>
        <end position="259"/>
    </location>
</feature>
<evidence type="ECO:0000313" key="3">
    <source>
        <dbReference type="EMBL" id="CAI2369281.1"/>
    </source>
</evidence>
<feature type="transmembrane region" description="Helical" evidence="1">
    <location>
        <begin position="302"/>
        <end position="319"/>
    </location>
</feature>
<dbReference type="EMBL" id="CAMPGE010010432">
    <property type="protein sequence ID" value="CAI2369281.1"/>
    <property type="molecule type" value="Genomic_DNA"/>
</dbReference>
<sequence>MILCLSFFLITLFSSFSLSATSWSSSSSSLYLATSYIFFFMSFFSAMYLSSISWNSSSLWLYSSTRPSISSFSLFSRSCSFLVWLSLNSLYSLSWFSMSALVLSMSFTSLFRRFTVSSSSSSSTSRSIPLKIPWFLNSLSFIFTFSNAFLSESMFLTLSMREWRLIPVTFLSSLSSSIWSFALSSSSCFDSSSACSLSICSFNSLKCSKVSPSKLFSSFCSSSSFSSLSTFFFLRLTTPWVFNFCSSPLSLLISILSSSRERTLALSIPPLSFLTIALSICSSSLIISRISSITVSLSPISFFMRSIIFARTLSCFWYFSFSSSSFSLLIDFIKDFVLRLCSSLILLISAITRLLFIGSAIRFKFEY</sequence>
<feature type="transmembrane region" description="Helical" evidence="1">
    <location>
        <begin position="132"/>
        <end position="151"/>
    </location>
</feature>
<feature type="chain" id="PRO_5041990700" evidence="2">
    <location>
        <begin position="20"/>
        <end position="367"/>
    </location>
</feature>
<protein>
    <submittedName>
        <fullName evidence="3">Uncharacterized protein</fullName>
    </submittedName>
</protein>
<keyword evidence="1" id="KW-0812">Transmembrane</keyword>
<reference evidence="3" key="1">
    <citation type="submission" date="2023-07" db="EMBL/GenBank/DDBJ databases">
        <authorList>
            <consortium name="AG Swart"/>
            <person name="Singh M."/>
            <person name="Singh A."/>
            <person name="Seah K."/>
            <person name="Emmerich C."/>
        </authorList>
    </citation>
    <scope>NUCLEOTIDE SEQUENCE</scope>
    <source>
        <strain evidence="3">DP1</strain>
    </source>
</reference>
<keyword evidence="4" id="KW-1185">Reference proteome</keyword>
<feature type="transmembrane region" description="Helical" evidence="1">
    <location>
        <begin position="340"/>
        <end position="361"/>
    </location>
</feature>
<dbReference type="AlphaFoldDB" id="A0AAD1XFD8"/>
<feature type="signal peptide" evidence="2">
    <location>
        <begin position="1"/>
        <end position="19"/>
    </location>
</feature>
<gene>
    <name evidence="3" type="ORF">ECRASSUSDP1_LOCUS10579</name>
</gene>
<evidence type="ECO:0000256" key="2">
    <source>
        <dbReference type="SAM" id="SignalP"/>
    </source>
</evidence>
<keyword evidence="1" id="KW-0472">Membrane</keyword>
<keyword evidence="1" id="KW-1133">Transmembrane helix</keyword>